<gene>
    <name evidence="1" type="ORF">CK936_33785</name>
</gene>
<dbReference type="EMBL" id="NSJV01000641">
    <property type="protein sequence ID" value="PAU44622.1"/>
    <property type="molecule type" value="Genomic_DNA"/>
</dbReference>
<evidence type="ECO:0000313" key="1">
    <source>
        <dbReference type="EMBL" id="PAU44622.1"/>
    </source>
</evidence>
<name>A0A2A2CZW5_9ACTN</name>
<sequence length="74" mass="7357">MNTRTIDTGAPVISADAYDTAAFHAAADTIAVVANTTAPDAVSLPSEDASTAELLAAAREAGFRAVPAPLAETA</sequence>
<dbReference type="RefSeq" id="WP_143593451.1">
    <property type="nucleotide sequence ID" value="NZ_NSJV01000641.1"/>
</dbReference>
<evidence type="ECO:0000313" key="2">
    <source>
        <dbReference type="Proteomes" id="UP000218944"/>
    </source>
</evidence>
<dbReference type="AlphaFoldDB" id="A0A2A2CZW5"/>
<reference evidence="1 2" key="1">
    <citation type="submission" date="2017-08" db="EMBL/GenBank/DDBJ databases">
        <title>Genome sequence of Streptomyces albireticuli NRRL B-1670.</title>
        <authorList>
            <person name="Graham D.E."/>
            <person name="Mahan K.M."/>
            <person name="Klingeman D.M."/>
            <person name="Hettich R.L."/>
            <person name="Parry R.J."/>
            <person name="Spain J.C."/>
        </authorList>
    </citation>
    <scope>NUCLEOTIDE SEQUENCE [LARGE SCALE GENOMIC DNA]</scope>
    <source>
        <strain evidence="1 2">NRRL B-1670</strain>
    </source>
</reference>
<proteinExistence type="predicted"/>
<protein>
    <submittedName>
        <fullName evidence="1">Uncharacterized protein</fullName>
    </submittedName>
</protein>
<accession>A0A2A2CZW5</accession>
<organism evidence="1 2">
    <name type="scientific">Streptomyces albireticuli</name>
    <dbReference type="NCBI Taxonomy" id="1940"/>
    <lineage>
        <taxon>Bacteria</taxon>
        <taxon>Bacillati</taxon>
        <taxon>Actinomycetota</taxon>
        <taxon>Actinomycetes</taxon>
        <taxon>Kitasatosporales</taxon>
        <taxon>Streptomycetaceae</taxon>
        <taxon>Streptomyces</taxon>
    </lineage>
</organism>
<dbReference type="Proteomes" id="UP000218944">
    <property type="component" value="Unassembled WGS sequence"/>
</dbReference>
<comment type="caution">
    <text evidence="1">The sequence shown here is derived from an EMBL/GenBank/DDBJ whole genome shotgun (WGS) entry which is preliminary data.</text>
</comment>
<keyword evidence="2" id="KW-1185">Reference proteome</keyword>
<feature type="non-terminal residue" evidence="1">
    <location>
        <position position="74"/>
    </location>
</feature>